<dbReference type="CDD" id="cd09487">
    <property type="entry name" value="SAM_superfamily"/>
    <property type="match status" value="1"/>
</dbReference>
<dbReference type="InterPro" id="IPR001660">
    <property type="entry name" value="SAM"/>
</dbReference>
<evidence type="ECO:0000313" key="3">
    <source>
        <dbReference type="Proteomes" id="UP000036987"/>
    </source>
</evidence>
<dbReference type="InterPro" id="IPR013761">
    <property type="entry name" value="SAM/pointed_sf"/>
</dbReference>
<dbReference type="AlphaFoldDB" id="A0A0K9Q5M4"/>
<organism evidence="2 3">
    <name type="scientific">Zostera marina</name>
    <name type="common">Eelgrass</name>
    <dbReference type="NCBI Taxonomy" id="29655"/>
    <lineage>
        <taxon>Eukaryota</taxon>
        <taxon>Viridiplantae</taxon>
        <taxon>Streptophyta</taxon>
        <taxon>Embryophyta</taxon>
        <taxon>Tracheophyta</taxon>
        <taxon>Spermatophyta</taxon>
        <taxon>Magnoliopsida</taxon>
        <taxon>Liliopsida</taxon>
        <taxon>Zosteraceae</taxon>
        <taxon>Zostera</taxon>
    </lineage>
</organism>
<dbReference type="OMA" id="TWIHRDE"/>
<dbReference type="SUPFAM" id="SSF47769">
    <property type="entry name" value="SAM/Pointed domain"/>
    <property type="match status" value="1"/>
</dbReference>
<comment type="caution">
    <text evidence="2">The sequence shown here is derived from an EMBL/GenBank/DDBJ whole genome shotgun (WGS) entry which is preliminary data.</text>
</comment>
<dbReference type="OrthoDB" id="1887912at2759"/>
<keyword evidence="3" id="KW-1185">Reference proteome</keyword>
<proteinExistence type="predicted"/>
<dbReference type="Gene3D" id="1.10.150.50">
    <property type="entry name" value="Transcription Factor, Ets-1"/>
    <property type="match status" value="1"/>
</dbReference>
<dbReference type="Pfam" id="PF07647">
    <property type="entry name" value="SAM_2"/>
    <property type="match status" value="1"/>
</dbReference>
<feature type="domain" description="SAM" evidence="1">
    <location>
        <begin position="118"/>
        <end position="178"/>
    </location>
</feature>
<dbReference type="PANTHER" id="PTHR33915">
    <property type="entry name" value="OSJNBA0033G05.11 PROTEIN"/>
    <property type="match status" value="1"/>
</dbReference>
<dbReference type="Proteomes" id="UP000036987">
    <property type="component" value="Unassembled WGS sequence"/>
</dbReference>
<evidence type="ECO:0000259" key="1">
    <source>
        <dbReference type="PROSITE" id="PS50105"/>
    </source>
</evidence>
<gene>
    <name evidence="2" type="ORF">ZOSMA_10G00330</name>
</gene>
<dbReference type="PANTHER" id="PTHR33915:SF1">
    <property type="entry name" value="OS04G0644100 PROTEIN"/>
    <property type="match status" value="1"/>
</dbReference>
<dbReference type="PROSITE" id="PS50105">
    <property type="entry name" value="SAM_DOMAIN"/>
    <property type="match status" value="1"/>
</dbReference>
<evidence type="ECO:0000313" key="2">
    <source>
        <dbReference type="EMBL" id="KMZ75765.1"/>
    </source>
</evidence>
<sequence>MTNKVVVWYDAAGLRVHLPSTTNNFSCFFSCSHAMAIGQMSSDIFPCRISQLQFYIKTVEPPIWIIVNELIHWYSKYHSSGHDPIHSLFSHQYCIIKLKRKKTVDSNHLMRVMDWYSWLRRASIDPLGASEYAVLFTQNELEEEDIVEFNHEFLQSMGISIAKHRLNILKLASKERKMKESMSSTIQTAISKVKHCLSRYVHQLLLHHNRSAIVLVPSTSTTAIGKKTWGGAMFKRKKKRLAIFQQERLLLTDGIRSSPSLFPEISTTQRWSIDRAKEEFRWDSMFENLKPT</sequence>
<protein>
    <recommendedName>
        <fullName evidence="1">SAM domain-containing protein</fullName>
    </recommendedName>
</protein>
<name>A0A0K9Q5M4_ZOSMR</name>
<accession>A0A0K9Q5M4</accession>
<reference evidence="3" key="1">
    <citation type="journal article" date="2016" name="Nature">
        <title>The genome of the seagrass Zostera marina reveals angiosperm adaptation to the sea.</title>
        <authorList>
            <person name="Olsen J.L."/>
            <person name="Rouze P."/>
            <person name="Verhelst B."/>
            <person name="Lin Y.-C."/>
            <person name="Bayer T."/>
            <person name="Collen J."/>
            <person name="Dattolo E."/>
            <person name="De Paoli E."/>
            <person name="Dittami S."/>
            <person name="Maumus F."/>
            <person name="Michel G."/>
            <person name="Kersting A."/>
            <person name="Lauritano C."/>
            <person name="Lohaus R."/>
            <person name="Toepel M."/>
            <person name="Tonon T."/>
            <person name="Vanneste K."/>
            <person name="Amirebrahimi M."/>
            <person name="Brakel J."/>
            <person name="Bostroem C."/>
            <person name="Chovatia M."/>
            <person name="Grimwood J."/>
            <person name="Jenkins J.W."/>
            <person name="Jueterbock A."/>
            <person name="Mraz A."/>
            <person name="Stam W.T."/>
            <person name="Tice H."/>
            <person name="Bornberg-Bauer E."/>
            <person name="Green P.J."/>
            <person name="Pearson G.A."/>
            <person name="Procaccini G."/>
            <person name="Duarte C.M."/>
            <person name="Schmutz J."/>
            <person name="Reusch T.B.H."/>
            <person name="Van de Peer Y."/>
        </authorList>
    </citation>
    <scope>NUCLEOTIDE SEQUENCE [LARGE SCALE GENOMIC DNA]</scope>
    <source>
        <strain evidence="3">cv. Finnish</strain>
    </source>
</reference>
<dbReference type="EMBL" id="LFYR01000113">
    <property type="protein sequence ID" value="KMZ75765.1"/>
    <property type="molecule type" value="Genomic_DNA"/>
</dbReference>